<protein>
    <recommendedName>
        <fullName evidence="1">DUF7168 domain-containing protein</fullName>
    </recommendedName>
</protein>
<dbReference type="AlphaFoldDB" id="A0A0F4GE96"/>
<dbReference type="OrthoDB" id="3067443at2759"/>
<reference evidence="2 3" key="1">
    <citation type="submission" date="2015-03" db="EMBL/GenBank/DDBJ databases">
        <title>RNA-seq based gene annotation and comparative genomics of four Zymoseptoria species reveal species-specific pathogenicity related genes and transposable element activity.</title>
        <authorList>
            <person name="Grandaubert J."/>
            <person name="Bhattacharyya A."/>
            <person name="Stukenbrock E.H."/>
        </authorList>
    </citation>
    <scope>NUCLEOTIDE SEQUENCE [LARGE SCALE GENOMIC DNA]</scope>
    <source>
        <strain evidence="2 3">Zb18110</strain>
    </source>
</reference>
<accession>A0A0F4GE96</accession>
<evidence type="ECO:0000313" key="3">
    <source>
        <dbReference type="Proteomes" id="UP000033647"/>
    </source>
</evidence>
<dbReference type="Pfam" id="PF23771">
    <property type="entry name" value="DUF7168"/>
    <property type="match status" value="1"/>
</dbReference>
<sequence length="131" mass="14404">MDDTGKSVAIIERRDGNPDLPVRSCEWIAKLANAIGTTFTTGFSIPTSKVLMKGVRKTKYVRVAFCGDEKDATESAEAFSRIYNDISQWALEYTGIAAKNSYCLGVCRGLQDTAEREAEEEQHSTGGTKRT</sequence>
<evidence type="ECO:0000313" key="2">
    <source>
        <dbReference type="EMBL" id="KJX95297.1"/>
    </source>
</evidence>
<proteinExistence type="predicted"/>
<feature type="domain" description="DUF7168" evidence="1">
    <location>
        <begin position="20"/>
        <end position="122"/>
    </location>
</feature>
<comment type="caution">
    <text evidence="2">The sequence shown here is derived from an EMBL/GenBank/DDBJ whole genome shotgun (WGS) entry which is preliminary data.</text>
</comment>
<dbReference type="Proteomes" id="UP000033647">
    <property type="component" value="Unassembled WGS sequence"/>
</dbReference>
<name>A0A0F4GE96_9PEZI</name>
<dbReference type="STRING" id="1047168.A0A0F4GE96"/>
<evidence type="ECO:0000259" key="1">
    <source>
        <dbReference type="Pfam" id="PF23771"/>
    </source>
</evidence>
<dbReference type="InterPro" id="IPR055592">
    <property type="entry name" value="DUF7168"/>
</dbReference>
<organism evidence="2 3">
    <name type="scientific">Zymoseptoria brevis</name>
    <dbReference type="NCBI Taxonomy" id="1047168"/>
    <lineage>
        <taxon>Eukaryota</taxon>
        <taxon>Fungi</taxon>
        <taxon>Dikarya</taxon>
        <taxon>Ascomycota</taxon>
        <taxon>Pezizomycotina</taxon>
        <taxon>Dothideomycetes</taxon>
        <taxon>Dothideomycetidae</taxon>
        <taxon>Mycosphaerellales</taxon>
        <taxon>Mycosphaerellaceae</taxon>
        <taxon>Zymoseptoria</taxon>
    </lineage>
</organism>
<keyword evidence="3" id="KW-1185">Reference proteome</keyword>
<dbReference type="EMBL" id="LAFY01004080">
    <property type="protein sequence ID" value="KJX95297.1"/>
    <property type="molecule type" value="Genomic_DNA"/>
</dbReference>
<gene>
    <name evidence="2" type="ORF">TI39_contig4120g00008</name>
</gene>